<dbReference type="SUPFAM" id="SSF53649">
    <property type="entry name" value="Alkaline phosphatase-like"/>
    <property type="match status" value="1"/>
</dbReference>
<dbReference type="CDD" id="cd16020">
    <property type="entry name" value="GPI_EPT_1"/>
    <property type="match status" value="1"/>
</dbReference>
<feature type="transmembrane region" description="Helical" evidence="12">
    <location>
        <begin position="12"/>
        <end position="34"/>
    </location>
</feature>
<dbReference type="Pfam" id="PF01663">
    <property type="entry name" value="Phosphodiest"/>
    <property type="match status" value="1"/>
</dbReference>
<evidence type="ECO:0000313" key="14">
    <source>
        <dbReference type="EMBL" id="ETV99011.1"/>
    </source>
</evidence>
<dbReference type="FunFam" id="3.40.720.10:FF:000015">
    <property type="entry name" value="GPI ethanolamine phosphate transferase 1"/>
    <property type="match status" value="1"/>
</dbReference>
<feature type="transmembrane region" description="Helical" evidence="12">
    <location>
        <begin position="495"/>
        <end position="517"/>
    </location>
</feature>
<evidence type="ECO:0000256" key="7">
    <source>
        <dbReference type="ARBA" id="ARBA00022692"/>
    </source>
</evidence>
<evidence type="ECO:0000256" key="9">
    <source>
        <dbReference type="ARBA" id="ARBA00022989"/>
    </source>
</evidence>
<dbReference type="UniPathway" id="UPA00196"/>
<feature type="transmembrane region" description="Helical" evidence="12">
    <location>
        <begin position="891"/>
        <end position="910"/>
    </location>
</feature>
<dbReference type="GO" id="GO:0051377">
    <property type="term" value="F:mannose-ethanolamine phosphotransferase activity"/>
    <property type="evidence" value="ECO:0007669"/>
    <property type="project" value="UniProtKB-UniRule"/>
</dbReference>
<dbReference type="PANTHER" id="PTHR12250:SF0">
    <property type="entry name" value="GPI ETHANOLAMINE PHOSPHATE TRANSFERASE 1"/>
    <property type="match status" value="1"/>
</dbReference>
<evidence type="ECO:0000256" key="6">
    <source>
        <dbReference type="ARBA" id="ARBA00022679"/>
    </source>
</evidence>
<dbReference type="EC" id="2.-.-.-" evidence="12"/>
<comment type="similarity">
    <text evidence="3 12">Belongs to the PIGG/PIGN/PIGO family. PIGN subfamily.</text>
</comment>
<keyword evidence="11" id="KW-0325">Glycoprotein</keyword>
<evidence type="ECO:0000259" key="13">
    <source>
        <dbReference type="Pfam" id="PF04987"/>
    </source>
</evidence>
<proteinExistence type="inferred from homology"/>
<evidence type="ECO:0000256" key="11">
    <source>
        <dbReference type="ARBA" id="ARBA00023180"/>
    </source>
</evidence>
<keyword evidence="6 12" id="KW-0808">Transferase</keyword>
<feature type="transmembrane region" description="Helical" evidence="12">
    <location>
        <begin position="922"/>
        <end position="947"/>
    </location>
</feature>
<feature type="transmembrane region" description="Helical" evidence="12">
    <location>
        <begin position="658"/>
        <end position="678"/>
    </location>
</feature>
<keyword evidence="9 12" id="KW-1133">Transmembrane helix</keyword>
<keyword evidence="5 12" id="KW-0337">GPI-anchor biosynthesis</keyword>
<evidence type="ECO:0000256" key="1">
    <source>
        <dbReference type="ARBA" id="ARBA00004477"/>
    </source>
</evidence>
<comment type="pathway">
    <text evidence="2 12">Glycolipid biosynthesis; glycosylphosphatidylinositol-anchor biosynthesis.</text>
</comment>
<feature type="transmembrane region" description="Helical" evidence="12">
    <location>
        <begin position="817"/>
        <end position="836"/>
    </location>
</feature>
<dbReference type="Gene3D" id="3.40.720.10">
    <property type="entry name" value="Alkaline Phosphatase, subunit A"/>
    <property type="match status" value="1"/>
</dbReference>
<dbReference type="GO" id="GO:0005789">
    <property type="term" value="C:endoplasmic reticulum membrane"/>
    <property type="evidence" value="ECO:0007669"/>
    <property type="project" value="UniProtKB-SubCell"/>
</dbReference>
<sequence>MPTTSRTAQWPTGLLILGTLFHAIYVLSIFDIYFKSPVVHSIPTVDVMHESYPPPAQRLVIFIADGCRADTFFEATDSYAVFAHSRLREANLTSLIHSPFQDDEPTRAPFLRHIIKHVGSWGVSHTGVPTESRPGHVAMFAGMYEDVSAVTRGWQENPVDFDSIFNQSSHAWLYGSPDIVPMFAKNVEHVHEKHYSSADEDFAKDATALDTWVYHKVQVLLDQAARNRTLFDQLHSNQVVFFLHFLGIDSNGHAHRPHSREYVSNVALVDRLVEGIHGMLQAFFRDNKTAYIFSADHGMSQQGSHGDGAPANTRTPLIVWGAGVQAPKEATNDVDGFAMDVPTHSHDQVYEQLKAHAAQEADAVRLWNLTKFVRKDVLQADIAPLAAALLGLPYPRNSVGVLPFSYLEQGLYRARAVVFNAKSLFVHASTRQAQKQRATWSIFFRRFPRLDQCLGQFATIERAFGAKAYADIEALSQRIIGDALAGLRHFQRYDWFVLMAIITLGYVGWIVVLYVAVAKWPFSAASLVRHSDGTWDMSSATTVSVGSAAMFLYNRQATPMYYLYLWFPLVFWRYLYRERRFLVAQTGIGWRVVALVGVSVELIVWGYSTRSIFSALCVVLGVYSNWSRHYDKSIARAWLVACMVLALFPLAPLNYGDALGLVVAGGCVGLIGGAVMWWSAAPSSPIHGSTLLFLALAMGSLLGTMHALSSKDSQLAPWIYLNWVAGFGPILSLFCLPPQPLQARLVQIMACVAPLYLLLSISYEVLFYVSFCVSLWLWVRVETTRGTSSSLSSSPRRCGLGGIDAVRPVVTRHDVRLALSYLVFFKLSFFATGNIASMSSFEISSTFRFVTVFDPFVMGALLVLKILLPMVLVTCAFHALLTIQGRRPNQLFLLVVLLSDVLALHFFFLVKDEGSWKEIGNSISIFGIVNVKMVFIPLLLIVARLLFRHSPDPHRHLE</sequence>
<dbReference type="PANTHER" id="PTHR12250">
    <property type="entry name" value="PHOSPHATIDYLINOSITOL GLYCAN, CLASS N"/>
    <property type="match status" value="1"/>
</dbReference>
<dbReference type="InterPro" id="IPR037671">
    <property type="entry name" value="PIGN_N"/>
</dbReference>
<feature type="transmembrane region" description="Helical" evidence="12">
    <location>
        <begin position="765"/>
        <end position="781"/>
    </location>
</feature>
<evidence type="ECO:0000256" key="12">
    <source>
        <dbReference type="RuleBase" id="RU367138"/>
    </source>
</evidence>
<evidence type="ECO:0000256" key="8">
    <source>
        <dbReference type="ARBA" id="ARBA00022824"/>
    </source>
</evidence>
<dbReference type="VEuPathDB" id="FungiDB:H310_08484"/>
<dbReference type="InterPro" id="IPR017852">
    <property type="entry name" value="GPI_EtnP_transferase_1_C"/>
</dbReference>
<protein>
    <recommendedName>
        <fullName evidence="4 12">GPI ethanolamine phosphate transferase 1</fullName>
        <ecNumber evidence="12">2.-.-.-</ecNumber>
    </recommendedName>
</protein>
<name>A0A024TZF1_9STRA</name>
<keyword evidence="7 12" id="KW-0812">Transmembrane</keyword>
<evidence type="ECO:0000256" key="3">
    <source>
        <dbReference type="ARBA" id="ARBA00008400"/>
    </source>
</evidence>
<organism evidence="14">
    <name type="scientific">Aphanomyces invadans</name>
    <dbReference type="NCBI Taxonomy" id="157072"/>
    <lineage>
        <taxon>Eukaryota</taxon>
        <taxon>Sar</taxon>
        <taxon>Stramenopiles</taxon>
        <taxon>Oomycota</taxon>
        <taxon>Saprolegniomycetes</taxon>
        <taxon>Saprolegniales</taxon>
        <taxon>Verrucalvaceae</taxon>
        <taxon>Aphanomyces</taxon>
    </lineage>
</organism>
<evidence type="ECO:0000256" key="10">
    <source>
        <dbReference type="ARBA" id="ARBA00023136"/>
    </source>
</evidence>
<feature type="transmembrane region" description="Helical" evidence="12">
    <location>
        <begin position="634"/>
        <end position="652"/>
    </location>
</feature>
<dbReference type="eggNOG" id="KOG2124">
    <property type="taxonomic scope" value="Eukaryota"/>
</dbReference>
<dbReference type="EMBL" id="KI913968">
    <property type="protein sequence ID" value="ETV99011.1"/>
    <property type="molecule type" value="Genomic_DNA"/>
</dbReference>
<feature type="transmembrane region" description="Helical" evidence="12">
    <location>
        <begin position="560"/>
        <end position="576"/>
    </location>
</feature>
<evidence type="ECO:0000256" key="5">
    <source>
        <dbReference type="ARBA" id="ARBA00022502"/>
    </source>
</evidence>
<feature type="domain" description="GPI ethanolamine phosphate transferase 1 C-terminal" evidence="13">
    <location>
        <begin position="486"/>
        <end position="915"/>
    </location>
</feature>
<keyword evidence="8 12" id="KW-0256">Endoplasmic reticulum</keyword>
<gene>
    <name evidence="14" type="ORF">H310_08484</name>
</gene>
<keyword evidence="10 12" id="KW-0472">Membrane</keyword>
<dbReference type="InterPro" id="IPR007070">
    <property type="entry name" value="GPI_EtnP_transferase_1"/>
</dbReference>
<dbReference type="GeneID" id="20085534"/>
<comment type="subcellular location">
    <subcellularLocation>
        <location evidence="1 12">Endoplasmic reticulum membrane</location>
        <topology evidence="1 12">Multi-pass membrane protein</topology>
    </subcellularLocation>
</comment>
<feature type="transmembrane region" description="Helical" evidence="12">
    <location>
        <begin position="588"/>
        <end position="605"/>
    </location>
</feature>
<feature type="transmembrane region" description="Helical" evidence="12">
    <location>
        <begin position="690"/>
        <end position="709"/>
    </location>
</feature>
<feature type="transmembrane region" description="Helical" evidence="12">
    <location>
        <begin position="856"/>
        <end position="879"/>
    </location>
</feature>
<comment type="function">
    <text evidence="12">Ethanolamine phosphate transferase involved in glycosylphosphatidylinositol-anchor biosynthesis. Transfers ethanolamine phosphate to the first alpha-1,4-linked mannose of the glycosylphosphatidylinositol precursor of GPI-anchor.</text>
</comment>
<dbReference type="AlphaFoldDB" id="A0A024TZF1"/>
<evidence type="ECO:0000256" key="4">
    <source>
        <dbReference type="ARBA" id="ARBA00020831"/>
    </source>
</evidence>
<dbReference type="RefSeq" id="XP_008872439.1">
    <property type="nucleotide sequence ID" value="XM_008874217.1"/>
</dbReference>
<dbReference type="GO" id="GO:0006506">
    <property type="term" value="P:GPI anchor biosynthetic process"/>
    <property type="evidence" value="ECO:0007669"/>
    <property type="project" value="UniProtKB-UniPathway"/>
</dbReference>
<accession>A0A024TZF1</accession>
<dbReference type="InterPro" id="IPR017850">
    <property type="entry name" value="Alkaline_phosphatase_core_sf"/>
</dbReference>
<dbReference type="OrthoDB" id="2748310at2759"/>
<dbReference type="InterPro" id="IPR002591">
    <property type="entry name" value="Phosphodiest/P_Trfase"/>
</dbReference>
<dbReference type="Pfam" id="PF04987">
    <property type="entry name" value="PigN"/>
    <property type="match status" value="1"/>
</dbReference>
<feature type="transmembrane region" description="Helical" evidence="12">
    <location>
        <begin position="715"/>
        <end position="736"/>
    </location>
</feature>
<evidence type="ECO:0000256" key="2">
    <source>
        <dbReference type="ARBA" id="ARBA00004687"/>
    </source>
</evidence>
<dbReference type="STRING" id="157072.A0A024TZF1"/>
<reference evidence="14" key="1">
    <citation type="submission" date="2013-12" db="EMBL/GenBank/DDBJ databases">
        <title>The Genome Sequence of Aphanomyces invadans NJM9701.</title>
        <authorList>
            <consortium name="The Broad Institute Genomics Platform"/>
            <person name="Russ C."/>
            <person name="Tyler B."/>
            <person name="van West P."/>
            <person name="Dieguez-Uribeondo J."/>
            <person name="Young S.K."/>
            <person name="Zeng Q."/>
            <person name="Gargeya S."/>
            <person name="Fitzgerald M."/>
            <person name="Abouelleil A."/>
            <person name="Alvarado L."/>
            <person name="Chapman S.B."/>
            <person name="Gainer-Dewar J."/>
            <person name="Goldberg J."/>
            <person name="Griggs A."/>
            <person name="Gujja S."/>
            <person name="Hansen M."/>
            <person name="Howarth C."/>
            <person name="Imamovic A."/>
            <person name="Ireland A."/>
            <person name="Larimer J."/>
            <person name="McCowan C."/>
            <person name="Murphy C."/>
            <person name="Pearson M."/>
            <person name="Poon T.W."/>
            <person name="Priest M."/>
            <person name="Roberts A."/>
            <person name="Saif S."/>
            <person name="Shea T."/>
            <person name="Sykes S."/>
            <person name="Wortman J."/>
            <person name="Nusbaum C."/>
            <person name="Birren B."/>
        </authorList>
    </citation>
    <scope>NUCLEOTIDE SEQUENCE [LARGE SCALE GENOMIC DNA]</scope>
    <source>
        <strain evidence="14">NJM9701</strain>
    </source>
</reference>